<accession>A0A8S1J7K6</accession>
<keyword evidence="1" id="KW-0694">RNA-binding</keyword>
<dbReference type="Pfam" id="PF00013">
    <property type="entry name" value="KH_1"/>
    <property type="match status" value="1"/>
</dbReference>
<protein>
    <recommendedName>
        <fullName evidence="3">K Homology domain-containing protein</fullName>
    </recommendedName>
</protein>
<comment type="caution">
    <text evidence="4">The sequence shown here is derived from an EMBL/GenBank/DDBJ whole genome shotgun (WGS) entry which is preliminary data.</text>
</comment>
<evidence type="ECO:0000256" key="1">
    <source>
        <dbReference type="PROSITE-ProRule" id="PRU00117"/>
    </source>
</evidence>
<evidence type="ECO:0000259" key="3">
    <source>
        <dbReference type="SMART" id="SM00322"/>
    </source>
</evidence>
<dbReference type="InterPro" id="IPR004088">
    <property type="entry name" value="KH_dom_type_1"/>
</dbReference>
<dbReference type="EMBL" id="CAJHUC010001651">
    <property type="protein sequence ID" value="CAD7701876.1"/>
    <property type="molecule type" value="Genomic_DNA"/>
</dbReference>
<keyword evidence="5" id="KW-1185">Reference proteome</keyword>
<proteinExistence type="predicted"/>
<organism evidence="4 5">
    <name type="scientific">Ostreobium quekettii</name>
    <dbReference type="NCBI Taxonomy" id="121088"/>
    <lineage>
        <taxon>Eukaryota</taxon>
        <taxon>Viridiplantae</taxon>
        <taxon>Chlorophyta</taxon>
        <taxon>core chlorophytes</taxon>
        <taxon>Ulvophyceae</taxon>
        <taxon>TCBD clade</taxon>
        <taxon>Bryopsidales</taxon>
        <taxon>Ostreobineae</taxon>
        <taxon>Ostreobiaceae</taxon>
        <taxon>Ostreobium</taxon>
    </lineage>
</organism>
<reference evidence="4" key="1">
    <citation type="submission" date="2020-12" db="EMBL/GenBank/DDBJ databases">
        <authorList>
            <person name="Iha C."/>
        </authorList>
    </citation>
    <scope>NUCLEOTIDE SEQUENCE</scope>
</reference>
<sequence length="356" mass="37697">MPLTGQREGVGSRGERGPMGARAARWAAWPAPSDGTAASNIPEASLAAWTEDCAAGGRSRMEAPGLALAMLRLSESQQCNGSQALGSAHQTMDSCCGTPMYGATDESTSWTDWALESACRAPQYRNELPIRGQEMPPALNWDRAGYAGNVPALDHFWVTQSTPTAAAMLGDLQLRHSRATSDPLAAQRAKIHALSRSLRSAIRDDLAVVHGGGYGAELEQGLPAFDAGEGAQTVGTSGKSCGPLPGCERDLLQVQGMTGTHVLGNGDVQLHMTQVVAGFIIGPHGVSIHGVANQTGARISSWTHILANERVFVIKGSPNEKAQAVRIILMAVQRYKDLTEGSQLGKMMQCFDLRTI</sequence>
<feature type="region of interest" description="Disordered" evidence="2">
    <location>
        <begin position="1"/>
        <end position="23"/>
    </location>
</feature>
<dbReference type="PROSITE" id="PS50084">
    <property type="entry name" value="KH_TYPE_1"/>
    <property type="match status" value="1"/>
</dbReference>
<dbReference type="SUPFAM" id="SSF54791">
    <property type="entry name" value="Eukaryotic type KH-domain (KH-domain type I)"/>
    <property type="match status" value="1"/>
</dbReference>
<dbReference type="Gene3D" id="3.30.1370.10">
    <property type="entry name" value="K Homology domain, type 1"/>
    <property type="match status" value="1"/>
</dbReference>
<dbReference type="InterPro" id="IPR004087">
    <property type="entry name" value="KH_dom"/>
</dbReference>
<evidence type="ECO:0000256" key="2">
    <source>
        <dbReference type="SAM" id="MobiDB-lite"/>
    </source>
</evidence>
<dbReference type="InterPro" id="IPR036612">
    <property type="entry name" value="KH_dom_type_1_sf"/>
</dbReference>
<dbReference type="OrthoDB" id="550454at2759"/>
<feature type="domain" description="K Homology" evidence="3">
    <location>
        <begin position="264"/>
        <end position="333"/>
    </location>
</feature>
<dbReference type="GO" id="GO:0003723">
    <property type="term" value="F:RNA binding"/>
    <property type="evidence" value="ECO:0007669"/>
    <property type="project" value="UniProtKB-UniRule"/>
</dbReference>
<dbReference type="AlphaFoldDB" id="A0A8S1J7K6"/>
<gene>
    <name evidence="4" type="ORF">OSTQU699_LOCUS7233</name>
</gene>
<dbReference type="Proteomes" id="UP000708148">
    <property type="component" value="Unassembled WGS sequence"/>
</dbReference>
<name>A0A8S1J7K6_9CHLO</name>
<evidence type="ECO:0000313" key="4">
    <source>
        <dbReference type="EMBL" id="CAD7701876.1"/>
    </source>
</evidence>
<dbReference type="SMART" id="SM00322">
    <property type="entry name" value="KH"/>
    <property type="match status" value="1"/>
</dbReference>
<evidence type="ECO:0000313" key="5">
    <source>
        <dbReference type="Proteomes" id="UP000708148"/>
    </source>
</evidence>